<feature type="region of interest" description="Disordered" evidence="5">
    <location>
        <begin position="333"/>
        <end position="352"/>
    </location>
</feature>
<feature type="transmembrane region" description="Helical" evidence="6">
    <location>
        <begin position="265"/>
        <end position="282"/>
    </location>
</feature>
<sequence>MKMDPTFTRAENASVSEVTVEPVPESDGMGEMLTTAQTMHWYSSVIFGTIFVVVGLVGNSFSISIWGRKKMRSSTGTYLIAQAVADSGLLAFFFVTDSLVMICPSIKSLYAFGVFYSYIGYPIFFLFVILSIWITVGVTVDRYIQVCWISQSKAMCNYKKALTGIGIISLLCFIINTPHFNTYYPVHPNDRKPSESAYAYTEFGKGKGSQNYEFWVHCMILVLVPWVTIFTLNMLIIRKLQVNRQKLEKHRETTKTKSHNRENQITRILLTVTFTFLVNFELVDEAFAVAKLGIVINSSINFFLYCLTGRQFRKELAKQIGCMCVCRKGFLESTDSTSSSGFETSETGQTRF</sequence>
<gene>
    <name evidence="8" type="ORF">KUTeg_015422</name>
</gene>
<evidence type="ECO:0000256" key="6">
    <source>
        <dbReference type="SAM" id="Phobius"/>
    </source>
</evidence>
<feature type="transmembrane region" description="Helical" evidence="6">
    <location>
        <begin position="115"/>
        <end position="140"/>
    </location>
</feature>
<evidence type="ECO:0000256" key="1">
    <source>
        <dbReference type="ARBA" id="ARBA00004370"/>
    </source>
</evidence>
<keyword evidence="3 6" id="KW-1133">Transmembrane helix</keyword>
<dbReference type="InterPro" id="IPR017452">
    <property type="entry name" value="GPCR_Rhodpsn_7TM"/>
</dbReference>
<keyword evidence="2 6" id="KW-0812">Transmembrane</keyword>
<proteinExistence type="predicted"/>
<evidence type="ECO:0000256" key="4">
    <source>
        <dbReference type="ARBA" id="ARBA00023136"/>
    </source>
</evidence>
<dbReference type="PANTHER" id="PTHR46641:SF2">
    <property type="entry name" value="FMRFAMIDE RECEPTOR"/>
    <property type="match status" value="1"/>
</dbReference>
<dbReference type="SUPFAM" id="SSF81321">
    <property type="entry name" value="Family A G protein-coupled receptor-like"/>
    <property type="match status" value="1"/>
</dbReference>
<dbReference type="Gene3D" id="1.20.1070.10">
    <property type="entry name" value="Rhodopsin 7-helix transmembrane proteins"/>
    <property type="match status" value="1"/>
</dbReference>
<dbReference type="EMBL" id="JARBDR010000793">
    <property type="protein sequence ID" value="KAJ8307338.1"/>
    <property type="molecule type" value="Genomic_DNA"/>
</dbReference>
<dbReference type="InterPro" id="IPR000276">
    <property type="entry name" value="GPCR_Rhodpsn"/>
</dbReference>
<protein>
    <recommendedName>
        <fullName evidence="7">G-protein coupled receptors family 1 profile domain-containing protein</fullName>
    </recommendedName>
</protein>
<dbReference type="PANTHER" id="PTHR46641">
    <property type="entry name" value="FMRFAMIDE RECEPTOR-RELATED"/>
    <property type="match status" value="1"/>
</dbReference>
<feature type="transmembrane region" description="Helical" evidence="6">
    <location>
        <begin position="214"/>
        <end position="237"/>
    </location>
</feature>
<dbReference type="Pfam" id="PF00001">
    <property type="entry name" value="7tm_1"/>
    <property type="match status" value="1"/>
</dbReference>
<evidence type="ECO:0000256" key="2">
    <source>
        <dbReference type="ARBA" id="ARBA00022692"/>
    </source>
</evidence>
<feature type="domain" description="G-protein coupled receptors family 1 profile" evidence="7">
    <location>
        <begin position="58"/>
        <end position="278"/>
    </location>
</feature>
<dbReference type="CDD" id="cd14978">
    <property type="entry name" value="7tmA_FMRFamide_R-like"/>
    <property type="match status" value="1"/>
</dbReference>
<comment type="subcellular location">
    <subcellularLocation>
        <location evidence="1">Membrane</location>
    </subcellularLocation>
</comment>
<feature type="transmembrane region" description="Helical" evidence="6">
    <location>
        <begin position="161"/>
        <end position="180"/>
    </location>
</feature>
<feature type="transmembrane region" description="Helical" evidence="6">
    <location>
        <begin position="78"/>
        <end position="95"/>
    </location>
</feature>
<dbReference type="InterPro" id="IPR052954">
    <property type="entry name" value="GPCR-Ligand_Int"/>
</dbReference>
<feature type="transmembrane region" description="Helical" evidence="6">
    <location>
        <begin position="41"/>
        <end position="66"/>
    </location>
</feature>
<accession>A0ABQ9EQ34</accession>
<evidence type="ECO:0000259" key="7">
    <source>
        <dbReference type="PROSITE" id="PS50262"/>
    </source>
</evidence>
<dbReference type="PROSITE" id="PS50262">
    <property type="entry name" value="G_PROTEIN_RECEP_F1_2"/>
    <property type="match status" value="1"/>
</dbReference>
<keyword evidence="9" id="KW-1185">Reference proteome</keyword>
<evidence type="ECO:0000256" key="3">
    <source>
        <dbReference type="ARBA" id="ARBA00022989"/>
    </source>
</evidence>
<dbReference type="Proteomes" id="UP001217089">
    <property type="component" value="Unassembled WGS sequence"/>
</dbReference>
<dbReference type="PRINTS" id="PR00237">
    <property type="entry name" value="GPCRRHODOPSN"/>
</dbReference>
<evidence type="ECO:0000313" key="9">
    <source>
        <dbReference type="Proteomes" id="UP001217089"/>
    </source>
</evidence>
<evidence type="ECO:0000256" key="5">
    <source>
        <dbReference type="SAM" id="MobiDB-lite"/>
    </source>
</evidence>
<name>A0ABQ9EQ34_TEGGR</name>
<feature type="transmembrane region" description="Helical" evidence="6">
    <location>
        <begin position="288"/>
        <end position="308"/>
    </location>
</feature>
<comment type="caution">
    <text evidence="8">The sequence shown here is derived from an EMBL/GenBank/DDBJ whole genome shotgun (WGS) entry which is preliminary data.</text>
</comment>
<organism evidence="8 9">
    <name type="scientific">Tegillarca granosa</name>
    <name type="common">Malaysian cockle</name>
    <name type="synonym">Anadara granosa</name>
    <dbReference type="NCBI Taxonomy" id="220873"/>
    <lineage>
        <taxon>Eukaryota</taxon>
        <taxon>Metazoa</taxon>
        <taxon>Spiralia</taxon>
        <taxon>Lophotrochozoa</taxon>
        <taxon>Mollusca</taxon>
        <taxon>Bivalvia</taxon>
        <taxon>Autobranchia</taxon>
        <taxon>Pteriomorphia</taxon>
        <taxon>Arcoida</taxon>
        <taxon>Arcoidea</taxon>
        <taxon>Arcidae</taxon>
        <taxon>Tegillarca</taxon>
    </lineage>
</organism>
<evidence type="ECO:0000313" key="8">
    <source>
        <dbReference type="EMBL" id="KAJ8307338.1"/>
    </source>
</evidence>
<keyword evidence="4 6" id="KW-0472">Membrane</keyword>
<reference evidence="8 9" key="1">
    <citation type="submission" date="2022-12" db="EMBL/GenBank/DDBJ databases">
        <title>Chromosome-level genome of Tegillarca granosa.</title>
        <authorList>
            <person name="Kim J."/>
        </authorList>
    </citation>
    <scope>NUCLEOTIDE SEQUENCE [LARGE SCALE GENOMIC DNA]</scope>
    <source>
        <strain evidence="8">Teg-2019</strain>
        <tissue evidence="8">Adductor muscle</tissue>
    </source>
</reference>